<dbReference type="RefSeq" id="WP_126719317.1">
    <property type="nucleotide sequence ID" value="NZ_RWJF01000001.1"/>
</dbReference>
<dbReference type="InterPro" id="IPR003661">
    <property type="entry name" value="HisK_dim/P_dom"/>
</dbReference>
<dbReference type="PANTHER" id="PTHR43065:SF42">
    <property type="entry name" value="TWO-COMPONENT SENSOR PPRA"/>
    <property type="match status" value="1"/>
</dbReference>
<dbReference type="Gene3D" id="3.30.565.10">
    <property type="entry name" value="Histidine kinase-like ATPase, C-terminal domain"/>
    <property type="match status" value="1"/>
</dbReference>
<proteinExistence type="predicted"/>
<organism evidence="5 6">
    <name type="scientific">Sphingomonas ginkgonis</name>
    <dbReference type="NCBI Taxonomy" id="2315330"/>
    <lineage>
        <taxon>Bacteria</taxon>
        <taxon>Pseudomonadati</taxon>
        <taxon>Pseudomonadota</taxon>
        <taxon>Alphaproteobacteria</taxon>
        <taxon>Sphingomonadales</taxon>
        <taxon>Sphingomonadaceae</taxon>
        <taxon>Sphingomonas</taxon>
    </lineage>
</organism>
<name>A0A3R9WR95_9SPHN</name>
<comment type="caution">
    <text evidence="5">The sequence shown here is derived from an EMBL/GenBank/DDBJ whole genome shotgun (WGS) entry which is preliminary data.</text>
</comment>
<dbReference type="OrthoDB" id="9789238at2"/>
<evidence type="ECO:0000313" key="5">
    <source>
        <dbReference type="EMBL" id="RST31491.1"/>
    </source>
</evidence>
<evidence type="ECO:0000256" key="2">
    <source>
        <dbReference type="ARBA" id="ARBA00012438"/>
    </source>
</evidence>
<sequence length="225" mass="24953">MDAEIIRTRRPHVRESEFQTPDNLYSALTIRFPVFDEHGELSHIGGVILDTSAQREAEAELQRSREALMQSEKMNALGSLLAGVSHELNNPLAIVVGEAVLLQEEAEGTEYAESATRIQRAAERCSRIVQTFLAMARQKAPERRSKDLAKLVKATLELADYGLRSNGVEVAFTAAEDLPPVFVDPDQVTQILLNLIVNAQQALQNQLLPSGSPCESRRPVQTRLR</sequence>
<dbReference type="EMBL" id="RWJF01000001">
    <property type="protein sequence ID" value="RST31491.1"/>
    <property type="molecule type" value="Genomic_DNA"/>
</dbReference>
<dbReference type="SMART" id="SM00388">
    <property type="entry name" value="HisKA"/>
    <property type="match status" value="1"/>
</dbReference>
<gene>
    <name evidence="5" type="ORF">HMF7854_12050</name>
</gene>
<dbReference type="PROSITE" id="PS50109">
    <property type="entry name" value="HIS_KIN"/>
    <property type="match status" value="1"/>
</dbReference>
<dbReference type="PROSITE" id="PS50113">
    <property type="entry name" value="PAC"/>
    <property type="match status" value="1"/>
</dbReference>
<dbReference type="InterPro" id="IPR035965">
    <property type="entry name" value="PAS-like_dom_sf"/>
</dbReference>
<dbReference type="SUPFAM" id="SSF55785">
    <property type="entry name" value="PYP-like sensor domain (PAS domain)"/>
    <property type="match status" value="1"/>
</dbReference>
<reference evidence="5 6" key="1">
    <citation type="submission" date="2018-12" db="EMBL/GenBank/DDBJ databases">
        <title>Sphingomonas sp. HMF7854 Genome sequencing and assembly.</title>
        <authorList>
            <person name="Cha I."/>
            <person name="Kang H."/>
            <person name="Kim H."/>
            <person name="Kang J."/>
            <person name="Joh K."/>
        </authorList>
    </citation>
    <scope>NUCLEOTIDE SEQUENCE [LARGE SCALE GENOMIC DNA]</scope>
    <source>
        <strain evidence="5 6">HMF7854</strain>
    </source>
</reference>
<dbReference type="Pfam" id="PF00512">
    <property type="entry name" value="HisKA"/>
    <property type="match status" value="1"/>
</dbReference>
<evidence type="ECO:0000259" key="3">
    <source>
        <dbReference type="PROSITE" id="PS50109"/>
    </source>
</evidence>
<dbReference type="InterPro" id="IPR036097">
    <property type="entry name" value="HisK_dim/P_sf"/>
</dbReference>
<dbReference type="Gene3D" id="1.10.287.130">
    <property type="match status" value="1"/>
</dbReference>
<accession>A0A3R9WR95</accession>
<dbReference type="AlphaFoldDB" id="A0A3R9WR95"/>
<dbReference type="Proteomes" id="UP000274661">
    <property type="component" value="Unassembled WGS sequence"/>
</dbReference>
<evidence type="ECO:0000313" key="6">
    <source>
        <dbReference type="Proteomes" id="UP000274661"/>
    </source>
</evidence>
<feature type="domain" description="Histidine kinase" evidence="3">
    <location>
        <begin position="83"/>
        <end position="225"/>
    </location>
</feature>
<dbReference type="InterPro" id="IPR005467">
    <property type="entry name" value="His_kinase_dom"/>
</dbReference>
<dbReference type="CDD" id="cd00082">
    <property type="entry name" value="HisKA"/>
    <property type="match status" value="1"/>
</dbReference>
<evidence type="ECO:0000256" key="1">
    <source>
        <dbReference type="ARBA" id="ARBA00000085"/>
    </source>
</evidence>
<dbReference type="SUPFAM" id="SSF47384">
    <property type="entry name" value="Homodimeric domain of signal transducing histidine kinase"/>
    <property type="match status" value="1"/>
</dbReference>
<feature type="domain" description="PAC" evidence="4">
    <location>
        <begin position="12"/>
        <end position="63"/>
    </location>
</feature>
<dbReference type="PANTHER" id="PTHR43065">
    <property type="entry name" value="SENSOR HISTIDINE KINASE"/>
    <property type="match status" value="1"/>
</dbReference>
<dbReference type="InterPro" id="IPR036890">
    <property type="entry name" value="HATPase_C_sf"/>
</dbReference>
<comment type="catalytic activity">
    <reaction evidence="1">
        <text>ATP + protein L-histidine = ADP + protein N-phospho-L-histidine.</text>
        <dbReference type="EC" id="2.7.13.3"/>
    </reaction>
</comment>
<dbReference type="GO" id="GO:0000155">
    <property type="term" value="F:phosphorelay sensor kinase activity"/>
    <property type="evidence" value="ECO:0007669"/>
    <property type="project" value="InterPro"/>
</dbReference>
<dbReference type="InterPro" id="IPR000700">
    <property type="entry name" value="PAS-assoc_C"/>
</dbReference>
<evidence type="ECO:0000259" key="4">
    <source>
        <dbReference type="PROSITE" id="PS50113"/>
    </source>
</evidence>
<keyword evidence="6" id="KW-1185">Reference proteome</keyword>
<dbReference type="SUPFAM" id="SSF55874">
    <property type="entry name" value="ATPase domain of HSP90 chaperone/DNA topoisomerase II/histidine kinase"/>
    <property type="match status" value="1"/>
</dbReference>
<protein>
    <recommendedName>
        <fullName evidence="2">histidine kinase</fullName>
        <ecNumber evidence="2">2.7.13.3</ecNumber>
    </recommendedName>
</protein>
<dbReference type="EC" id="2.7.13.3" evidence="2"/>
<dbReference type="Gene3D" id="3.30.450.20">
    <property type="entry name" value="PAS domain"/>
    <property type="match status" value="1"/>
</dbReference>